<evidence type="ECO:0000256" key="1">
    <source>
        <dbReference type="SAM" id="Coils"/>
    </source>
</evidence>
<dbReference type="eggNOG" id="ENOG50348CC">
    <property type="taxonomic scope" value="Bacteria"/>
</dbReference>
<organism evidence="2 3">
    <name type="scientific">Gemmatimonas phototrophica</name>
    <dbReference type="NCBI Taxonomy" id="1379270"/>
    <lineage>
        <taxon>Bacteria</taxon>
        <taxon>Pseudomonadati</taxon>
        <taxon>Gemmatimonadota</taxon>
        <taxon>Gemmatimonadia</taxon>
        <taxon>Gemmatimonadales</taxon>
        <taxon>Gemmatimonadaceae</taxon>
        <taxon>Gemmatimonas</taxon>
    </lineage>
</organism>
<sequence length="185" mass="20267">MALDIRHALSASAPESLEALREMLGNLEAQLVSLYEEKEQSWQQAAPDEALTALYEDKQRLSARTIAELRSSVESLAAQLGEFYEAREHGHPEASSAPAGDHAALSETLGSLTEQLHALYDERATAAYGHLEAIEMVQSLEAQVASLLEERNDLAEQLDRAAHDVSSAKRRARELVNALVDQSFS</sequence>
<dbReference type="AlphaFoldDB" id="A0A143BH84"/>
<keyword evidence="3" id="KW-1185">Reference proteome</keyword>
<evidence type="ECO:0000313" key="3">
    <source>
        <dbReference type="Proteomes" id="UP000076404"/>
    </source>
</evidence>
<accession>A0A143BH84</accession>
<reference evidence="2 3" key="1">
    <citation type="journal article" date="2014" name="Proc. Natl. Acad. Sci. U.S.A.">
        <title>Functional type 2 photosynthetic reaction centers found in the rare bacterial phylum Gemmatimonadetes.</title>
        <authorList>
            <person name="Zeng Y."/>
            <person name="Feng F."/>
            <person name="Medova H."/>
            <person name="Dean J."/>
            <person name="Koblizek M."/>
        </authorList>
    </citation>
    <scope>NUCLEOTIDE SEQUENCE [LARGE SCALE GENOMIC DNA]</scope>
    <source>
        <strain evidence="2 3">AP64</strain>
    </source>
</reference>
<dbReference type="Proteomes" id="UP000076404">
    <property type="component" value="Chromosome"/>
</dbReference>
<dbReference type="RefSeq" id="WP_026849936.1">
    <property type="nucleotide sequence ID" value="NZ_CP011454.1"/>
</dbReference>
<proteinExistence type="predicted"/>
<evidence type="ECO:0000313" key="2">
    <source>
        <dbReference type="EMBL" id="AMW04407.1"/>
    </source>
</evidence>
<protein>
    <submittedName>
        <fullName evidence="2">Uncharacterized protein</fullName>
    </submittedName>
</protein>
<dbReference type="STRING" id="1379270.GEMMAAP_05250"/>
<name>A0A143BH84_9BACT</name>
<dbReference type="KEGG" id="gph:GEMMAAP_05250"/>
<reference evidence="2 3" key="2">
    <citation type="journal article" date="2016" name="Environ. Microbiol. Rep.">
        <title>Metagenomic evidence for the presence of phototrophic Gemmatimonadetes bacteria in diverse environments.</title>
        <authorList>
            <person name="Zeng Y."/>
            <person name="Baumbach J."/>
            <person name="Barbosa E.G."/>
            <person name="Azevedo V."/>
            <person name="Zhang C."/>
            <person name="Koblizek M."/>
        </authorList>
    </citation>
    <scope>NUCLEOTIDE SEQUENCE [LARGE SCALE GENOMIC DNA]</scope>
    <source>
        <strain evidence="2 3">AP64</strain>
    </source>
</reference>
<feature type="coiled-coil region" evidence="1">
    <location>
        <begin position="130"/>
        <end position="171"/>
    </location>
</feature>
<keyword evidence="1" id="KW-0175">Coiled coil</keyword>
<dbReference type="EMBL" id="CP011454">
    <property type="protein sequence ID" value="AMW04407.1"/>
    <property type="molecule type" value="Genomic_DNA"/>
</dbReference>
<gene>
    <name evidence="2" type="ORF">GEMMAAP_05250</name>
</gene>